<dbReference type="GO" id="GO:0016491">
    <property type="term" value="F:oxidoreductase activity"/>
    <property type="evidence" value="ECO:0007669"/>
    <property type="project" value="UniProtKB-KW"/>
</dbReference>
<feature type="domain" description="Nitroreductase" evidence="3">
    <location>
        <begin position="10"/>
        <end position="155"/>
    </location>
</feature>
<evidence type="ECO:0000313" key="4">
    <source>
        <dbReference type="EMBL" id="MBU3819676.1"/>
    </source>
</evidence>
<dbReference type="AlphaFoldDB" id="A0A9E2KJW8"/>
<dbReference type="Proteomes" id="UP000824178">
    <property type="component" value="Unassembled WGS sequence"/>
</dbReference>
<evidence type="ECO:0000256" key="2">
    <source>
        <dbReference type="ARBA" id="ARBA00023002"/>
    </source>
</evidence>
<dbReference type="PANTHER" id="PTHR43673:SF10">
    <property type="entry name" value="NADH DEHYDROGENASE_NAD(P)H NITROREDUCTASE XCC3605-RELATED"/>
    <property type="match status" value="1"/>
</dbReference>
<evidence type="ECO:0000259" key="3">
    <source>
        <dbReference type="Pfam" id="PF00881"/>
    </source>
</evidence>
<dbReference type="PANTHER" id="PTHR43673">
    <property type="entry name" value="NAD(P)H NITROREDUCTASE YDGI-RELATED"/>
    <property type="match status" value="1"/>
</dbReference>
<keyword evidence="2" id="KW-0560">Oxidoreductase</keyword>
<reference evidence="4" key="1">
    <citation type="journal article" date="2021" name="PeerJ">
        <title>Extensive microbial diversity within the chicken gut microbiome revealed by metagenomics and culture.</title>
        <authorList>
            <person name="Gilroy R."/>
            <person name="Ravi A."/>
            <person name="Getino M."/>
            <person name="Pursley I."/>
            <person name="Horton D.L."/>
            <person name="Alikhan N.F."/>
            <person name="Baker D."/>
            <person name="Gharbi K."/>
            <person name="Hall N."/>
            <person name="Watson M."/>
            <person name="Adriaenssens E.M."/>
            <person name="Foster-Nyarko E."/>
            <person name="Jarju S."/>
            <person name="Secka A."/>
            <person name="Antonio M."/>
            <person name="Oren A."/>
            <person name="Chaudhuri R.R."/>
            <person name="La Ragione R."/>
            <person name="Hildebrand F."/>
            <person name="Pallen M.J."/>
        </authorList>
    </citation>
    <scope>NUCLEOTIDE SEQUENCE</scope>
    <source>
        <strain evidence="4">742</strain>
    </source>
</reference>
<reference evidence="4" key="2">
    <citation type="submission" date="2021-04" db="EMBL/GenBank/DDBJ databases">
        <authorList>
            <person name="Gilroy R."/>
        </authorList>
    </citation>
    <scope>NUCLEOTIDE SEQUENCE</scope>
    <source>
        <strain evidence="4">742</strain>
    </source>
</reference>
<name>A0A9E2KJW8_9FIRM</name>
<dbReference type="Pfam" id="PF00881">
    <property type="entry name" value="Nitroreductase"/>
    <property type="match status" value="1"/>
</dbReference>
<proteinExistence type="inferred from homology"/>
<dbReference type="InterPro" id="IPR029479">
    <property type="entry name" value="Nitroreductase"/>
</dbReference>
<sequence length="174" mass="18776">MTNETLKTLMTRRSCRAYKPEQITEEELAAVLEAGTYAPSAMGRQSAKIVVVQDPETRAQLTRMNAAVMGREGADPMYGAPTILVVLADRNAHCAVQDGSLVMGSLMLAAASLGLGSCWINRAAEEFETEEGKALLRKWGIEGEWIGVGHCVLGYPAQAPNAPAPRKPDYIVRT</sequence>
<gene>
    <name evidence="4" type="ORF">H9864_04825</name>
</gene>
<organism evidence="4 5">
    <name type="scientific">Candidatus Faecalibacterium intestinavium</name>
    <dbReference type="NCBI Taxonomy" id="2838580"/>
    <lineage>
        <taxon>Bacteria</taxon>
        <taxon>Bacillati</taxon>
        <taxon>Bacillota</taxon>
        <taxon>Clostridia</taxon>
        <taxon>Eubacteriales</taxon>
        <taxon>Oscillospiraceae</taxon>
        <taxon>Faecalibacterium</taxon>
    </lineage>
</organism>
<dbReference type="Gene3D" id="3.40.109.10">
    <property type="entry name" value="NADH Oxidase"/>
    <property type="match status" value="1"/>
</dbReference>
<evidence type="ECO:0000256" key="1">
    <source>
        <dbReference type="ARBA" id="ARBA00007118"/>
    </source>
</evidence>
<evidence type="ECO:0000313" key="5">
    <source>
        <dbReference type="Proteomes" id="UP000824178"/>
    </source>
</evidence>
<dbReference type="CDD" id="cd02136">
    <property type="entry name" value="PnbA_NfnB-like"/>
    <property type="match status" value="1"/>
</dbReference>
<dbReference type="SUPFAM" id="SSF55469">
    <property type="entry name" value="FMN-dependent nitroreductase-like"/>
    <property type="match status" value="1"/>
</dbReference>
<comment type="caution">
    <text evidence="4">The sequence shown here is derived from an EMBL/GenBank/DDBJ whole genome shotgun (WGS) entry which is preliminary data.</text>
</comment>
<dbReference type="InterPro" id="IPR000415">
    <property type="entry name" value="Nitroreductase-like"/>
</dbReference>
<dbReference type="EMBL" id="JAHLFH010000101">
    <property type="protein sequence ID" value="MBU3819676.1"/>
    <property type="molecule type" value="Genomic_DNA"/>
</dbReference>
<accession>A0A9E2KJW8</accession>
<comment type="similarity">
    <text evidence="1">Belongs to the nitroreductase family.</text>
</comment>
<protein>
    <submittedName>
        <fullName evidence="4">Nitroreductase</fullName>
    </submittedName>
</protein>